<dbReference type="Gene3D" id="3.40.630.30">
    <property type="match status" value="1"/>
</dbReference>
<accession>A9EWJ4</accession>
<dbReference type="RefSeq" id="WP_012236795.1">
    <property type="nucleotide sequence ID" value="NC_010162.1"/>
</dbReference>
<proteinExistence type="predicted"/>
<dbReference type="OrthoDB" id="157327at2"/>
<dbReference type="InterPro" id="IPR016181">
    <property type="entry name" value="Acyl_CoA_acyltransferase"/>
</dbReference>
<dbReference type="GO" id="GO:0030649">
    <property type="term" value="P:aminoglycoside antibiotic catabolic process"/>
    <property type="evidence" value="ECO:0007669"/>
    <property type="project" value="TreeGrafter"/>
</dbReference>
<dbReference type="BioCyc" id="SCEL448385:SCE_RS21400-MONOMER"/>
<protein>
    <recommendedName>
        <fullName evidence="1">N-acetyltransferase domain-containing protein</fullName>
    </recommendedName>
</protein>
<evidence type="ECO:0000313" key="2">
    <source>
        <dbReference type="EMBL" id="CAN94325.1"/>
    </source>
</evidence>
<sequence length="410" mass="44564">MAGTLLKTPSLTVRSPAPVADATAVIEIAARTFGTYASFRAECAAWYVNHSHYDWDASVIGFLGDAMVTHWGVWGYRMRIGRAEVRCGGIGAVATEAAHRGKGLMARTAPHSLDRMRARGYHLSILFGIDDFYHRFGYVPAWPESRWRVKLADLPATLPRLRGLRRIPAAPTQALVRLHNRWNAGLTGTAVRPTYLRSWSGMRKDVEAWCWGADRERPEGHVVVQASKSRLVCAEATGAPDAALSALGALCRRKALPELRFDTLPYRSALAARLRTLNSRHEQRYAESGAAMVRAVDLPGCLAAMTPELSARLAASELAGYRGALTLESPEETATLRLDRGSVEVARGRSAAAARSAVRGGWAVARLLLGSDAPLEVCDAGKLRLSGDAARLVPVLFPAQHPQLTLADRF</sequence>
<dbReference type="Proteomes" id="UP000002139">
    <property type="component" value="Chromosome"/>
</dbReference>
<dbReference type="KEGG" id="scl:sce4162"/>
<dbReference type="Pfam" id="PF13527">
    <property type="entry name" value="Acetyltransf_9"/>
    <property type="match status" value="1"/>
</dbReference>
<dbReference type="PROSITE" id="PS51186">
    <property type="entry name" value="GNAT"/>
    <property type="match status" value="1"/>
</dbReference>
<dbReference type="InterPro" id="IPR051554">
    <property type="entry name" value="Acetyltransferase_Eis"/>
</dbReference>
<dbReference type="AlphaFoldDB" id="A9EWJ4"/>
<dbReference type="EMBL" id="AM746676">
    <property type="protein sequence ID" value="CAN94325.1"/>
    <property type="molecule type" value="Genomic_DNA"/>
</dbReference>
<name>A9EWJ4_SORC5</name>
<dbReference type="GO" id="GO:0034069">
    <property type="term" value="F:aminoglycoside N-acetyltransferase activity"/>
    <property type="evidence" value="ECO:0007669"/>
    <property type="project" value="TreeGrafter"/>
</dbReference>
<dbReference type="eggNOG" id="COG4552">
    <property type="taxonomic scope" value="Bacteria"/>
</dbReference>
<reference evidence="2 3" key="1">
    <citation type="journal article" date="2007" name="Nat. Biotechnol.">
        <title>Complete genome sequence of the myxobacterium Sorangium cellulosum.</title>
        <authorList>
            <person name="Schneiker S."/>
            <person name="Perlova O."/>
            <person name="Kaiser O."/>
            <person name="Gerth K."/>
            <person name="Alici A."/>
            <person name="Altmeyer M.O."/>
            <person name="Bartels D."/>
            <person name="Bekel T."/>
            <person name="Beyer S."/>
            <person name="Bode E."/>
            <person name="Bode H.B."/>
            <person name="Bolten C.J."/>
            <person name="Choudhuri J.V."/>
            <person name="Doss S."/>
            <person name="Elnakady Y.A."/>
            <person name="Frank B."/>
            <person name="Gaigalat L."/>
            <person name="Goesmann A."/>
            <person name="Groeger C."/>
            <person name="Gross F."/>
            <person name="Jelsbak L."/>
            <person name="Jelsbak L."/>
            <person name="Kalinowski J."/>
            <person name="Kegler C."/>
            <person name="Knauber T."/>
            <person name="Konietzny S."/>
            <person name="Kopp M."/>
            <person name="Krause L."/>
            <person name="Krug D."/>
            <person name="Linke B."/>
            <person name="Mahmud T."/>
            <person name="Martinez-Arias R."/>
            <person name="McHardy A.C."/>
            <person name="Merai M."/>
            <person name="Meyer F."/>
            <person name="Mormann S."/>
            <person name="Munoz-Dorado J."/>
            <person name="Perez J."/>
            <person name="Pradella S."/>
            <person name="Rachid S."/>
            <person name="Raddatz G."/>
            <person name="Rosenau F."/>
            <person name="Rueckert C."/>
            <person name="Sasse F."/>
            <person name="Scharfe M."/>
            <person name="Schuster S.C."/>
            <person name="Suen G."/>
            <person name="Treuner-Lange A."/>
            <person name="Velicer G.J."/>
            <person name="Vorholter F.-J."/>
            <person name="Weissman K.J."/>
            <person name="Welch R.D."/>
            <person name="Wenzel S.C."/>
            <person name="Whitworth D.E."/>
            <person name="Wilhelm S."/>
            <person name="Wittmann C."/>
            <person name="Bloecker H."/>
            <person name="Puehler A."/>
            <person name="Mueller R."/>
        </authorList>
    </citation>
    <scope>NUCLEOTIDE SEQUENCE [LARGE SCALE GENOMIC DNA]</scope>
    <source>
        <strain evidence="3">So ce56</strain>
    </source>
</reference>
<organism evidence="2 3">
    <name type="scientific">Sorangium cellulosum (strain So ce56)</name>
    <name type="common">Polyangium cellulosum (strain So ce56)</name>
    <dbReference type="NCBI Taxonomy" id="448385"/>
    <lineage>
        <taxon>Bacteria</taxon>
        <taxon>Pseudomonadati</taxon>
        <taxon>Myxococcota</taxon>
        <taxon>Polyangia</taxon>
        <taxon>Polyangiales</taxon>
        <taxon>Polyangiaceae</taxon>
        <taxon>Sorangium</taxon>
    </lineage>
</organism>
<evidence type="ECO:0000313" key="3">
    <source>
        <dbReference type="Proteomes" id="UP000002139"/>
    </source>
</evidence>
<dbReference type="PANTHER" id="PTHR37817:SF1">
    <property type="entry name" value="N-ACETYLTRANSFERASE EIS"/>
    <property type="match status" value="1"/>
</dbReference>
<evidence type="ECO:0000259" key="1">
    <source>
        <dbReference type="PROSITE" id="PS51186"/>
    </source>
</evidence>
<dbReference type="HOGENOM" id="CLU_670651_0_0_7"/>
<keyword evidence="3" id="KW-1185">Reference proteome</keyword>
<dbReference type="InterPro" id="IPR000182">
    <property type="entry name" value="GNAT_dom"/>
</dbReference>
<feature type="domain" description="N-acetyltransferase" evidence="1">
    <location>
        <begin position="11"/>
        <end position="161"/>
    </location>
</feature>
<dbReference type="PANTHER" id="PTHR37817">
    <property type="entry name" value="N-ACETYLTRANSFERASE EIS"/>
    <property type="match status" value="1"/>
</dbReference>
<dbReference type="STRING" id="448385.sce4162"/>
<dbReference type="SUPFAM" id="SSF55729">
    <property type="entry name" value="Acyl-CoA N-acyltransferases (Nat)"/>
    <property type="match status" value="1"/>
</dbReference>
<gene>
    <name evidence="2" type="ordered locus">sce4162</name>
</gene>